<evidence type="ECO:0000313" key="2">
    <source>
        <dbReference type="EMBL" id="SCO73024.1"/>
    </source>
</evidence>
<evidence type="ECO:0000313" key="3">
    <source>
        <dbReference type="Proteomes" id="UP000305196"/>
    </source>
</evidence>
<sequence>MITSTTLFVKDLPSKKFYNKVKEDIHYDEILRYIRNNNVTKVEKWINEFRKRLDNYLKKETAEWNHINPDKRCSDLNFIIDVIVERIEKSKLRNNMYHAHNVLKTSTELINNYLPIKYNRSFNNDIKDGAIFKKYFDNLCEDSSYIISNIEKVKKGGRCNAIVKCSTNMDKILNGNFCDIPPRELDSVRRQNVEGSSDHPKGALDAEQAQEESKDHAAGDDTDNEMTRPLESFELELGNNEEPLDLNTTYAASTLLGTSLMAIILYKFKPFNSRIPSKNLRRAQMIPAVHDGEATGWLLNNFDYQEMNSDHHEYHMPYGAANNL</sequence>
<proteinExistence type="predicted"/>
<dbReference type="VEuPathDB" id="PlasmoDB:PVP01_1001900"/>
<gene>
    <name evidence="2" type="ORF">PVC01_100009500</name>
</gene>
<dbReference type="AlphaFoldDB" id="A0A1G4HDS1"/>
<reference evidence="2 3" key="1">
    <citation type="submission" date="2016-07" db="EMBL/GenBank/DDBJ databases">
        <authorList>
            <consortium name="Pathogen Informatics"/>
        </authorList>
    </citation>
    <scope>NUCLEOTIDE SEQUENCE [LARGE SCALE GENOMIC DNA]</scope>
</reference>
<accession>A0A1G4HDS1</accession>
<dbReference type="VEuPathDB" id="PlasmoDB:PVPAM_000033600"/>
<evidence type="ECO:0000256" key="1">
    <source>
        <dbReference type="SAM" id="MobiDB-lite"/>
    </source>
</evidence>
<feature type="region of interest" description="Disordered" evidence="1">
    <location>
        <begin position="189"/>
        <end position="225"/>
    </location>
</feature>
<dbReference type="VEuPathDB" id="PlasmoDB:PVW1_100025600"/>
<dbReference type="Proteomes" id="UP000305196">
    <property type="component" value="Chromosome 10"/>
</dbReference>
<name>A0A1G4HDS1_PLAVI</name>
<dbReference type="VEuPathDB" id="PlasmoDB:PVX_112715"/>
<dbReference type="EMBL" id="LT615265">
    <property type="protein sequence ID" value="SCO73024.1"/>
    <property type="molecule type" value="Genomic_DNA"/>
</dbReference>
<organism evidence="2 3">
    <name type="scientific">Plasmodium vivax</name>
    <name type="common">malaria parasite P. vivax</name>
    <dbReference type="NCBI Taxonomy" id="5855"/>
    <lineage>
        <taxon>Eukaryota</taxon>
        <taxon>Sar</taxon>
        <taxon>Alveolata</taxon>
        <taxon>Apicomplexa</taxon>
        <taxon>Aconoidasida</taxon>
        <taxon>Haemosporida</taxon>
        <taxon>Plasmodiidae</taxon>
        <taxon>Plasmodium</taxon>
        <taxon>Plasmodium (Plasmodium)</taxon>
    </lineage>
</organism>
<protein>
    <submittedName>
        <fullName evidence="2">VIR protein</fullName>
    </submittedName>
</protein>
<feature type="compositionally biased region" description="Basic and acidic residues" evidence="1">
    <location>
        <begin position="189"/>
        <end position="204"/>
    </location>
</feature>